<accession>A0A0P7ZFP0</accession>
<comment type="caution">
    <text evidence="1">The sequence shown here is derived from an EMBL/GenBank/DDBJ whole genome shotgun (WGS) entry which is preliminary data.</text>
</comment>
<dbReference type="AlphaFoldDB" id="A0A0P7ZFP0"/>
<evidence type="ECO:0000313" key="2">
    <source>
        <dbReference type="Proteomes" id="UP000050360"/>
    </source>
</evidence>
<organism evidence="1 2">
    <name type="scientific">Candidatus Methanoperedens nitratireducens</name>
    <dbReference type="NCBI Taxonomy" id="1392998"/>
    <lineage>
        <taxon>Archaea</taxon>
        <taxon>Methanobacteriati</taxon>
        <taxon>Methanobacteriota</taxon>
        <taxon>Stenosarchaea group</taxon>
        <taxon>Methanomicrobia</taxon>
        <taxon>Methanosarcinales</taxon>
        <taxon>ANME-2 cluster</taxon>
        <taxon>Candidatus Methanoperedentaceae</taxon>
        <taxon>Candidatus Methanoperedens</taxon>
    </lineage>
</organism>
<gene>
    <name evidence="1" type="ORF">MPEBLZ_01788</name>
</gene>
<name>A0A0P7ZFP0_9EURY</name>
<dbReference type="Proteomes" id="UP000050360">
    <property type="component" value="Unassembled WGS sequence"/>
</dbReference>
<reference evidence="1 2" key="1">
    <citation type="submission" date="2015-09" db="EMBL/GenBank/DDBJ databases">
        <title>A metagenomics-based metabolic model of nitrate-dependent anaerobic oxidation of methane by Methanoperedens-like archaea.</title>
        <authorList>
            <person name="Arshad A."/>
            <person name="Speth D.R."/>
            <person name="De Graaf R.M."/>
            <person name="Op Den Camp H.J."/>
            <person name="Jetten M.S."/>
            <person name="Welte C.U."/>
        </authorList>
    </citation>
    <scope>NUCLEOTIDE SEQUENCE [LARGE SCALE GENOMIC DNA]</scope>
</reference>
<proteinExistence type="predicted"/>
<dbReference type="EMBL" id="LKCM01000137">
    <property type="protein sequence ID" value="KPQ43605.1"/>
    <property type="molecule type" value="Genomic_DNA"/>
</dbReference>
<protein>
    <submittedName>
        <fullName evidence="1">Uncharacterized protein</fullName>
    </submittedName>
</protein>
<sequence length="41" mass="4868">MIINKKDIDFAGRQKDERETLHECTIVSLELFIMFIIKPKC</sequence>
<evidence type="ECO:0000313" key="1">
    <source>
        <dbReference type="EMBL" id="KPQ43605.1"/>
    </source>
</evidence>